<protein>
    <submittedName>
        <fullName evidence="2">Uncharacterized protein</fullName>
    </submittedName>
</protein>
<feature type="non-terminal residue" evidence="2">
    <location>
        <position position="38"/>
    </location>
</feature>
<dbReference type="AlphaFoldDB" id="A0A6J4TG51"/>
<feature type="non-terminal residue" evidence="2">
    <location>
        <position position="1"/>
    </location>
</feature>
<feature type="compositionally biased region" description="Low complexity" evidence="1">
    <location>
        <begin position="27"/>
        <end position="38"/>
    </location>
</feature>
<gene>
    <name evidence="2" type="ORF">AVDCRST_MAG30-3120</name>
</gene>
<evidence type="ECO:0000313" key="2">
    <source>
        <dbReference type="EMBL" id="CAA9522331.1"/>
    </source>
</evidence>
<accession>A0A6J4TG51</accession>
<feature type="region of interest" description="Disordered" evidence="1">
    <location>
        <begin position="1"/>
        <end position="38"/>
    </location>
</feature>
<organism evidence="2">
    <name type="scientific">uncultured Solirubrobacteraceae bacterium</name>
    <dbReference type="NCBI Taxonomy" id="1162706"/>
    <lineage>
        <taxon>Bacteria</taxon>
        <taxon>Bacillati</taxon>
        <taxon>Actinomycetota</taxon>
        <taxon>Thermoleophilia</taxon>
        <taxon>Solirubrobacterales</taxon>
        <taxon>Solirubrobacteraceae</taxon>
        <taxon>environmental samples</taxon>
    </lineage>
</organism>
<reference evidence="2" key="1">
    <citation type="submission" date="2020-02" db="EMBL/GenBank/DDBJ databases">
        <authorList>
            <person name="Meier V. D."/>
        </authorList>
    </citation>
    <scope>NUCLEOTIDE SEQUENCE</scope>
    <source>
        <strain evidence="2">AVDCRST_MAG30</strain>
    </source>
</reference>
<dbReference type="EMBL" id="CADCVS010000402">
    <property type="protein sequence ID" value="CAA9522331.1"/>
    <property type="molecule type" value="Genomic_DNA"/>
</dbReference>
<evidence type="ECO:0000256" key="1">
    <source>
        <dbReference type="SAM" id="MobiDB-lite"/>
    </source>
</evidence>
<proteinExistence type="predicted"/>
<sequence>CGGRSSRRWACEPVSPRPKRRSPRPGRPSGAAAPRRAG</sequence>
<name>A0A6J4TG51_9ACTN</name>